<proteinExistence type="inferred from homology"/>
<accession>A0A2N3ND80</accession>
<feature type="compositionally biased region" description="Low complexity" evidence="3">
    <location>
        <begin position="27"/>
        <end position="48"/>
    </location>
</feature>
<dbReference type="Pfam" id="PF01722">
    <property type="entry name" value="BolA"/>
    <property type="match status" value="1"/>
</dbReference>
<evidence type="ECO:0000313" key="4">
    <source>
        <dbReference type="EMBL" id="PKS10383.1"/>
    </source>
</evidence>
<protein>
    <recommendedName>
        <fullName evidence="6">Bola-like protein</fullName>
    </recommendedName>
</protein>
<dbReference type="InterPro" id="IPR052275">
    <property type="entry name" value="Mt_Fe-S_assembly_factor"/>
</dbReference>
<sequence>MFLRAAFRRPLRPTLLPSRLLATTPIRASAPSSAAQAPSSTVAPQQPALTKPTDLDAEESAIWDQLVANLSPTALTVRDVSGGCGSMYAIDVVSPAFKGVSLLKQQRMVNAVLGDRVKSWHGLQLRTKAA</sequence>
<dbReference type="InterPro" id="IPR002634">
    <property type="entry name" value="BolA"/>
</dbReference>
<evidence type="ECO:0000256" key="3">
    <source>
        <dbReference type="SAM" id="MobiDB-lite"/>
    </source>
</evidence>
<dbReference type="Gene3D" id="3.10.20.90">
    <property type="entry name" value="Phosphatidylinositol 3-kinase Catalytic Subunit, Chain A, domain 1"/>
    <property type="match status" value="1"/>
</dbReference>
<dbReference type="PANTHER" id="PTHR46188">
    <property type="entry name" value="BOLA-LIKE PROTEIN 3"/>
    <property type="match status" value="1"/>
</dbReference>
<comment type="caution">
    <text evidence="4">The sequence shown here is derived from an EMBL/GenBank/DDBJ whole genome shotgun (WGS) entry which is preliminary data.</text>
</comment>
<reference evidence="4 5" key="1">
    <citation type="journal article" date="2017" name="G3 (Bethesda)">
        <title>First Draft Genome Sequence of the Pathogenic Fungus Lomentospora prolificans (Formerly Scedosporium prolificans).</title>
        <authorList>
            <person name="Luo R."/>
            <person name="Zimin A."/>
            <person name="Workman R."/>
            <person name="Fan Y."/>
            <person name="Pertea G."/>
            <person name="Grossman N."/>
            <person name="Wear M.P."/>
            <person name="Jia B."/>
            <person name="Miller H."/>
            <person name="Casadevall A."/>
            <person name="Timp W."/>
            <person name="Zhang S.X."/>
            <person name="Salzberg S.L."/>
        </authorList>
    </citation>
    <scope>NUCLEOTIDE SEQUENCE [LARGE SCALE GENOMIC DNA]</scope>
    <source>
        <strain evidence="4 5">JHH-5317</strain>
    </source>
</reference>
<feature type="region of interest" description="Disordered" evidence="3">
    <location>
        <begin position="27"/>
        <end position="54"/>
    </location>
</feature>
<evidence type="ECO:0000256" key="1">
    <source>
        <dbReference type="ARBA" id="ARBA00005578"/>
    </source>
</evidence>
<dbReference type="InParanoid" id="A0A2N3ND80"/>
<dbReference type="VEuPathDB" id="FungiDB:jhhlp_002134"/>
<dbReference type="GO" id="GO:0005759">
    <property type="term" value="C:mitochondrial matrix"/>
    <property type="evidence" value="ECO:0007669"/>
    <property type="project" value="TreeGrafter"/>
</dbReference>
<dbReference type="FunCoup" id="A0A2N3ND80">
    <property type="interactions" value="75"/>
</dbReference>
<dbReference type="Proteomes" id="UP000233524">
    <property type="component" value="Unassembled WGS sequence"/>
</dbReference>
<comment type="similarity">
    <text evidence="1 2">Belongs to the BolA/IbaG family.</text>
</comment>
<keyword evidence="5" id="KW-1185">Reference proteome</keyword>
<dbReference type="STRING" id="41688.A0A2N3ND80"/>
<evidence type="ECO:0008006" key="6">
    <source>
        <dbReference type="Google" id="ProtNLM"/>
    </source>
</evidence>
<name>A0A2N3ND80_9PEZI</name>
<dbReference type="OrthoDB" id="203381at2759"/>
<evidence type="ECO:0000313" key="5">
    <source>
        <dbReference type="Proteomes" id="UP000233524"/>
    </source>
</evidence>
<gene>
    <name evidence="4" type="ORF">jhhlp_002134</name>
</gene>
<dbReference type="EMBL" id="NLAX01000008">
    <property type="protein sequence ID" value="PKS10383.1"/>
    <property type="molecule type" value="Genomic_DNA"/>
</dbReference>
<organism evidence="4 5">
    <name type="scientific">Lomentospora prolificans</name>
    <dbReference type="NCBI Taxonomy" id="41688"/>
    <lineage>
        <taxon>Eukaryota</taxon>
        <taxon>Fungi</taxon>
        <taxon>Dikarya</taxon>
        <taxon>Ascomycota</taxon>
        <taxon>Pezizomycotina</taxon>
        <taxon>Sordariomycetes</taxon>
        <taxon>Hypocreomycetidae</taxon>
        <taxon>Microascales</taxon>
        <taxon>Microascaceae</taxon>
        <taxon>Lomentospora</taxon>
    </lineage>
</organism>
<dbReference type="InterPro" id="IPR036065">
    <property type="entry name" value="BolA-like_sf"/>
</dbReference>
<dbReference type="SUPFAM" id="SSF82657">
    <property type="entry name" value="BolA-like"/>
    <property type="match status" value="1"/>
</dbReference>
<dbReference type="AlphaFoldDB" id="A0A2N3ND80"/>
<evidence type="ECO:0000256" key="2">
    <source>
        <dbReference type="RuleBase" id="RU003860"/>
    </source>
</evidence>
<dbReference type="PANTHER" id="PTHR46188:SF1">
    <property type="entry name" value="BOLA-LIKE PROTEIN 3"/>
    <property type="match status" value="1"/>
</dbReference>